<evidence type="ECO:0000313" key="2">
    <source>
        <dbReference type="Proteomes" id="UP001200544"/>
    </source>
</evidence>
<dbReference type="EMBL" id="JAHYQA010000014">
    <property type="protein sequence ID" value="MCE9239539.1"/>
    <property type="molecule type" value="Genomic_DNA"/>
</dbReference>
<reference evidence="1" key="1">
    <citation type="submission" date="2021-07" db="EMBL/GenBank/DDBJ databases">
        <title>Comparative genomics of Bacteroides fragilis group isolates reveals species-dependent resistance mechanisms and validates clinical tools for resistance prediction.</title>
        <authorList>
            <person name="Wallace M.J."/>
            <person name="Jean S."/>
            <person name="Wallace M.A."/>
            <person name="Carey-Ann B.D."/>
            <person name="Dantas G."/>
        </authorList>
    </citation>
    <scope>NUCLEOTIDE SEQUENCE</scope>
    <source>
        <strain evidence="1">BJH_160</strain>
    </source>
</reference>
<dbReference type="Proteomes" id="UP001200544">
    <property type="component" value="Unassembled WGS sequence"/>
</dbReference>
<comment type="caution">
    <text evidence="1">The sequence shown here is derived from an EMBL/GenBank/DDBJ whole genome shotgun (WGS) entry which is preliminary data.</text>
</comment>
<dbReference type="GeneID" id="43186741"/>
<organism evidence="1 2">
    <name type="scientific">Bacteroides thetaiotaomicron</name>
    <dbReference type="NCBI Taxonomy" id="818"/>
    <lineage>
        <taxon>Bacteria</taxon>
        <taxon>Pseudomonadati</taxon>
        <taxon>Bacteroidota</taxon>
        <taxon>Bacteroidia</taxon>
        <taxon>Bacteroidales</taxon>
        <taxon>Bacteroidaceae</taxon>
        <taxon>Bacteroides</taxon>
    </lineage>
</organism>
<evidence type="ECO:0000313" key="1">
    <source>
        <dbReference type="EMBL" id="MCE9239539.1"/>
    </source>
</evidence>
<protein>
    <submittedName>
        <fullName evidence="1">Uncharacterized protein</fullName>
    </submittedName>
</protein>
<proteinExistence type="predicted"/>
<dbReference type="AlphaFoldDB" id="A0AAW4ZCV1"/>
<accession>A0AAW4ZCV1</accession>
<dbReference type="RefSeq" id="WP_155268265.1">
    <property type="nucleotide sequence ID" value="NZ_JAHYQA010000014.1"/>
</dbReference>
<name>A0AAW4ZCV1_BACT4</name>
<gene>
    <name evidence="1" type="ORF">K0H07_20565</name>
</gene>
<sequence length="47" mass="5214">MRKIQGVFVRLFIPASGFSVHTVETNAKARLSCMVHQGENGTETDIH</sequence>